<evidence type="ECO:0000313" key="1">
    <source>
        <dbReference type="EMBL" id="EFA02709.1"/>
    </source>
</evidence>
<reference evidence="1 2" key="2">
    <citation type="journal article" date="2010" name="Nucleic Acids Res.">
        <title>BeetleBase in 2010: revisions to provide comprehensive genomic information for Tribolium castaneum.</title>
        <authorList>
            <person name="Kim H.S."/>
            <person name="Murphy T."/>
            <person name="Xia J."/>
            <person name="Caragea D."/>
            <person name="Park Y."/>
            <person name="Beeman R.W."/>
            <person name="Lorenzen M.D."/>
            <person name="Butcher S."/>
            <person name="Manak J.R."/>
            <person name="Brown S.J."/>
        </authorList>
    </citation>
    <scope>GENOME REANNOTATION</scope>
    <source>
        <strain evidence="1 2">Georgia GA2</strain>
    </source>
</reference>
<accession>D2A1R0</accession>
<name>D2A1R0_TRICA</name>
<dbReference type="AlphaFoldDB" id="D2A1R0"/>
<dbReference type="HOGENOM" id="CLU_2457713_0_0_1"/>
<dbReference type="Proteomes" id="UP000007266">
    <property type="component" value="Linkage group 4"/>
</dbReference>
<protein>
    <submittedName>
        <fullName evidence="1">Uncharacterized protein</fullName>
    </submittedName>
</protein>
<dbReference type="InParanoid" id="D2A1R0"/>
<gene>
    <name evidence="1" type="primary">GLEAN_08432</name>
    <name evidence="1" type="ORF">TcasGA2_TC008432</name>
</gene>
<reference evidence="1 2" key="1">
    <citation type="journal article" date="2008" name="Nature">
        <title>The genome of the model beetle and pest Tribolium castaneum.</title>
        <authorList>
            <consortium name="Tribolium Genome Sequencing Consortium"/>
            <person name="Richards S."/>
            <person name="Gibbs R.A."/>
            <person name="Weinstock G.M."/>
            <person name="Brown S.J."/>
            <person name="Denell R."/>
            <person name="Beeman R.W."/>
            <person name="Gibbs R."/>
            <person name="Beeman R.W."/>
            <person name="Brown S.J."/>
            <person name="Bucher G."/>
            <person name="Friedrich M."/>
            <person name="Grimmelikhuijzen C.J."/>
            <person name="Klingler M."/>
            <person name="Lorenzen M."/>
            <person name="Richards S."/>
            <person name="Roth S."/>
            <person name="Schroder R."/>
            <person name="Tautz D."/>
            <person name="Zdobnov E.M."/>
            <person name="Muzny D."/>
            <person name="Gibbs R.A."/>
            <person name="Weinstock G.M."/>
            <person name="Attaway T."/>
            <person name="Bell S."/>
            <person name="Buhay C.J."/>
            <person name="Chandrabose M.N."/>
            <person name="Chavez D."/>
            <person name="Clerk-Blankenburg K.P."/>
            <person name="Cree A."/>
            <person name="Dao M."/>
            <person name="Davis C."/>
            <person name="Chacko J."/>
            <person name="Dinh H."/>
            <person name="Dugan-Rocha S."/>
            <person name="Fowler G."/>
            <person name="Garner T.T."/>
            <person name="Garnes J."/>
            <person name="Gnirke A."/>
            <person name="Hawes A."/>
            <person name="Hernandez J."/>
            <person name="Hines S."/>
            <person name="Holder M."/>
            <person name="Hume J."/>
            <person name="Jhangiani S.N."/>
            <person name="Joshi V."/>
            <person name="Khan Z.M."/>
            <person name="Jackson L."/>
            <person name="Kovar C."/>
            <person name="Kowis A."/>
            <person name="Lee S."/>
            <person name="Lewis L.R."/>
            <person name="Margolis J."/>
            <person name="Morgan M."/>
            <person name="Nazareth L.V."/>
            <person name="Nguyen N."/>
            <person name="Okwuonu G."/>
            <person name="Parker D."/>
            <person name="Richards S."/>
            <person name="Ruiz S.J."/>
            <person name="Santibanez J."/>
            <person name="Savard J."/>
            <person name="Scherer S.E."/>
            <person name="Schneider B."/>
            <person name="Sodergren E."/>
            <person name="Tautz D."/>
            <person name="Vattahil S."/>
            <person name="Villasana D."/>
            <person name="White C.S."/>
            <person name="Wright R."/>
            <person name="Park Y."/>
            <person name="Beeman R.W."/>
            <person name="Lord J."/>
            <person name="Oppert B."/>
            <person name="Lorenzen M."/>
            <person name="Brown S."/>
            <person name="Wang L."/>
            <person name="Savard J."/>
            <person name="Tautz D."/>
            <person name="Richards S."/>
            <person name="Weinstock G."/>
            <person name="Gibbs R.A."/>
            <person name="Liu Y."/>
            <person name="Worley K."/>
            <person name="Weinstock G."/>
            <person name="Elsik C.G."/>
            <person name="Reese J.T."/>
            <person name="Elhaik E."/>
            <person name="Landan G."/>
            <person name="Graur D."/>
            <person name="Arensburger P."/>
            <person name="Atkinson P."/>
            <person name="Beeman R.W."/>
            <person name="Beidler J."/>
            <person name="Brown S.J."/>
            <person name="Demuth J.P."/>
            <person name="Drury D.W."/>
            <person name="Du Y.Z."/>
            <person name="Fujiwara H."/>
            <person name="Lorenzen M."/>
            <person name="Maselli V."/>
            <person name="Osanai M."/>
            <person name="Park Y."/>
            <person name="Robertson H.M."/>
            <person name="Tu Z."/>
            <person name="Wang J.J."/>
            <person name="Wang S."/>
            <person name="Richards S."/>
            <person name="Song H."/>
            <person name="Zhang L."/>
            <person name="Sodergren E."/>
            <person name="Werner D."/>
            <person name="Stanke M."/>
            <person name="Morgenstern B."/>
            <person name="Solovyev V."/>
            <person name="Kosarev P."/>
            <person name="Brown G."/>
            <person name="Chen H.C."/>
            <person name="Ermolaeva O."/>
            <person name="Hlavina W."/>
            <person name="Kapustin Y."/>
            <person name="Kiryutin B."/>
            <person name="Kitts P."/>
            <person name="Maglott D."/>
            <person name="Pruitt K."/>
            <person name="Sapojnikov V."/>
            <person name="Souvorov A."/>
            <person name="Mackey A.J."/>
            <person name="Waterhouse R.M."/>
            <person name="Wyder S."/>
            <person name="Zdobnov E.M."/>
            <person name="Zdobnov E.M."/>
            <person name="Wyder S."/>
            <person name="Kriventseva E.V."/>
            <person name="Kadowaki T."/>
            <person name="Bork P."/>
            <person name="Aranda M."/>
            <person name="Bao R."/>
            <person name="Beermann A."/>
            <person name="Berns N."/>
            <person name="Bolognesi R."/>
            <person name="Bonneton F."/>
            <person name="Bopp D."/>
            <person name="Brown S.J."/>
            <person name="Bucher G."/>
            <person name="Butts T."/>
            <person name="Chaumot A."/>
            <person name="Denell R.E."/>
            <person name="Ferrier D.E."/>
            <person name="Friedrich M."/>
            <person name="Gordon C.M."/>
            <person name="Jindra M."/>
            <person name="Klingler M."/>
            <person name="Lan Q."/>
            <person name="Lattorff H.M."/>
            <person name="Laudet V."/>
            <person name="von Levetsow C."/>
            <person name="Liu Z."/>
            <person name="Lutz R."/>
            <person name="Lynch J.A."/>
            <person name="da Fonseca R.N."/>
            <person name="Posnien N."/>
            <person name="Reuter R."/>
            <person name="Roth S."/>
            <person name="Savard J."/>
            <person name="Schinko J.B."/>
            <person name="Schmitt C."/>
            <person name="Schoppmeier M."/>
            <person name="Schroder R."/>
            <person name="Shippy T.D."/>
            <person name="Simonnet F."/>
            <person name="Marques-Souza H."/>
            <person name="Tautz D."/>
            <person name="Tomoyasu Y."/>
            <person name="Trauner J."/>
            <person name="Van der Zee M."/>
            <person name="Vervoort M."/>
            <person name="Wittkopp N."/>
            <person name="Wimmer E.A."/>
            <person name="Yang X."/>
            <person name="Jones A.K."/>
            <person name="Sattelle D.B."/>
            <person name="Ebert P.R."/>
            <person name="Nelson D."/>
            <person name="Scott J.G."/>
            <person name="Beeman R.W."/>
            <person name="Muthukrishnan S."/>
            <person name="Kramer K.J."/>
            <person name="Arakane Y."/>
            <person name="Beeman R.W."/>
            <person name="Zhu Q."/>
            <person name="Hogenkamp D."/>
            <person name="Dixit R."/>
            <person name="Oppert B."/>
            <person name="Jiang H."/>
            <person name="Zou Z."/>
            <person name="Marshall J."/>
            <person name="Elpidina E."/>
            <person name="Vinokurov K."/>
            <person name="Oppert C."/>
            <person name="Zou Z."/>
            <person name="Evans J."/>
            <person name="Lu Z."/>
            <person name="Zhao P."/>
            <person name="Sumathipala N."/>
            <person name="Altincicek B."/>
            <person name="Vilcinskas A."/>
            <person name="Williams M."/>
            <person name="Hultmark D."/>
            <person name="Hetru C."/>
            <person name="Jiang H."/>
            <person name="Grimmelikhuijzen C.J."/>
            <person name="Hauser F."/>
            <person name="Cazzamali G."/>
            <person name="Williamson M."/>
            <person name="Park Y."/>
            <person name="Li B."/>
            <person name="Tanaka Y."/>
            <person name="Predel R."/>
            <person name="Neupert S."/>
            <person name="Schachtner J."/>
            <person name="Verleyen P."/>
            <person name="Raible F."/>
            <person name="Bork P."/>
            <person name="Friedrich M."/>
            <person name="Walden K.K."/>
            <person name="Robertson H.M."/>
            <person name="Angeli S."/>
            <person name="Foret S."/>
            <person name="Bucher G."/>
            <person name="Schuetz S."/>
            <person name="Maleszka R."/>
            <person name="Wimmer E.A."/>
            <person name="Beeman R.W."/>
            <person name="Lorenzen M."/>
            <person name="Tomoyasu Y."/>
            <person name="Miller S.C."/>
            <person name="Grossmann D."/>
            <person name="Bucher G."/>
        </authorList>
    </citation>
    <scope>NUCLEOTIDE SEQUENCE [LARGE SCALE GENOMIC DNA]</scope>
    <source>
        <strain evidence="1 2">Georgia GA2</strain>
    </source>
</reference>
<keyword evidence="2" id="KW-1185">Reference proteome</keyword>
<dbReference type="EMBL" id="KQ971338">
    <property type="protein sequence ID" value="EFA02709.1"/>
    <property type="molecule type" value="Genomic_DNA"/>
</dbReference>
<sequence>MSYSDLTDRFQQYARHTLHTLYLNCKCAQQVKSEGGLWRPTWGYSKKEELTRAAFERRSVKRVDGRSVAEATPSVGDWLCHERVGIPIL</sequence>
<organism evidence="1 2">
    <name type="scientific">Tribolium castaneum</name>
    <name type="common">Red flour beetle</name>
    <dbReference type="NCBI Taxonomy" id="7070"/>
    <lineage>
        <taxon>Eukaryota</taxon>
        <taxon>Metazoa</taxon>
        <taxon>Ecdysozoa</taxon>
        <taxon>Arthropoda</taxon>
        <taxon>Hexapoda</taxon>
        <taxon>Insecta</taxon>
        <taxon>Pterygota</taxon>
        <taxon>Neoptera</taxon>
        <taxon>Endopterygota</taxon>
        <taxon>Coleoptera</taxon>
        <taxon>Polyphaga</taxon>
        <taxon>Cucujiformia</taxon>
        <taxon>Tenebrionidae</taxon>
        <taxon>Tenebrionidae incertae sedis</taxon>
        <taxon>Tribolium</taxon>
    </lineage>
</organism>
<proteinExistence type="predicted"/>
<evidence type="ECO:0000313" key="2">
    <source>
        <dbReference type="Proteomes" id="UP000007266"/>
    </source>
</evidence>